<dbReference type="Proteomes" id="UP000580839">
    <property type="component" value="Unassembled WGS sequence"/>
</dbReference>
<dbReference type="AlphaFoldDB" id="A0A849SHP0"/>
<accession>A0A849SHP0</accession>
<dbReference type="PANTHER" id="PTHR30160">
    <property type="entry name" value="TETRAACYLDISACCHARIDE 4'-KINASE-RELATED"/>
    <property type="match status" value="1"/>
</dbReference>
<dbReference type="InterPro" id="IPR002201">
    <property type="entry name" value="Glyco_trans_9"/>
</dbReference>
<proteinExistence type="predicted"/>
<dbReference type="InterPro" id="IPR051199">
    <property type="entry name" value="LPS_LOS_Heptosyltrfase"/>
</dbReference>
<dbReference type="EMBL" id="JABFRW010000085">
    <property type="protein sequence ID" value="NOT33971.1"/>
    <property type="molecule type" value="Genomic_DNA"/>
</dbReference>
<evidence type="ECO:0000313" key="3">
    <source>
        <dbReference type="EMBL" id="NOT33971.1"/>
    </source>
</evidence>
<evidence type="ECO:0000313" key="4">
    <source>
        <dbReference type="Proteomes" id="UP000580839"/>
    </source>
</evidence>
<dbReference type="Pfam" id="PF01075">
    <property type="entry name" value="Glyco_transf_9"/>
    <property type="match status" value="1"/>
</dbReference>
<sequence length="345" mass="36961">MTAVLAIRLRALGDVVLTIPALRALHLGHGAPVDVVTDPRYVELVEDLPYVRRVFALGRGSFDTLRLIATLRRERYAVAVDFFGNPRSAWLTAGARASTTAGYNLRGRGFAYRIRVAREQSPGPGRREYAAHVHRRLALAAGGRDDGLDARLTPTTAALAAADRMLASAGVRDPAHAIALVAAGTWATKTWPIAHAALLARRLVSAGREVVLIEGPGEERLAAWLTTNAPGVVRLPRCGIRELTAVIARLSALVGTDSGPRHLAAALGRPTYTWFGPTHPDTWTAPDPRHGFWQTSLPCRACDRTRCVHWSCLPALDPAIAAAHVLAHLEAFGGNPADFGPAARA</sequence>
<organism evidence="3 4">
    <name type="scientific">Eiseniibacteriota bacterium</name>
    <dbReference type="NCBI Taxonomy" id="2212470"/>
    <lineage>
        <taxon>Bacteria</taxon>
        <taxon>Candidatus Eiseniibacteriota</taxon>
    </lineage>
</organism>
<dbReference type="GO" id="GO:0005829">
    <property type="term" value="C:cytosol"/>
    <property type="evidence" value="ECO:0007669"/>
    <property type="project" value="TreeGrafter"/>
</dbReference>
<protein>
    <submittedName>
        <fullName evidence="3">Glycosyltransferase family 9 protein</fullName>
    </submittedName>
</protein>
<keyword evidence="1" id="KW-0328">Glycosyltransferase</keyword>
<dbReference type="Gene3D" id="3.40.50.2000">
    <property type="entry name" value="Glycogen Phosphorylase B"/>
    <property type="match status" value="2"/>
</dbReference>
<dbReference type="CDD" id="cd03789">
    <property type="entry name" value="GT9_LPS_heptosyltransferase"/>
    <property type="match status" value="1"/>
</dbReference>
<gene>
    <name evidence="3" type="ORF">HOP12_07350</name>
</gene>
<keyword evidence="2 3" id="KW-0808">Transferase</keyword>
<evidence type="ECO:0000256" key="1">
    <source>
        <dbReference type="ARBA" id="ARBA00022676"/>
    </source>
</evidence>
<comment type="caution">
    <text evidence="3">The sequence shown here is derived from an EMBL/GenBank/DDBJ whole genome shotgun (WGS) entry which is preliminary data.</text>
</comment>
<dbReference type="GO" id="GO:0009244">
    <property type="term" value="P:lipopolysaccharide core region biosynthetic process"/>
    <property type="evidence" value="ECO:0007669"/>
    <property type="project" value="TreeGrafter"/>
</dbReference>
<name>A0A849SHP0_UNCEI</name>
<reference evidence="3 4" key="1">
    <citation type="submission" date="2020-04" db="EMBL/GenBank/DDBJ databases">
        <title>Metagenomic profiling of ammonia- and methane-oxidizing microorganisms in a Dutch drinking water treatment plant.</title>
        <authorList>
            <person name="Poghosyan L."/>
            <person name="Leucker S."/>
        </authorList>
    </citation>
    <scope>NUCLEOTIDE SEQUENCE [LARGE SCALE GENOMIC DNA]</scope>
    <source>
        <strain evidence="3">S-RSF-IL-03</strain>
    </source>
</reference>
<evidence type="ECO:0000256" key="2">
    <source>
        <dbReference type="ARBA" id="ARBA00022679"/>
    </source>
</evidence>
<dbReference type="GO" id="GO:0008713">
    <property type="term" value="F:ADP-heptose-lipopolysaccharide heptosyltransferase activity"/>
    <property type="evidence" value="ECO:0007669"/>
    <property type="project" value="TreeGrafter"/>
</dbReference>
<dbReference type="SUPFAM" id="SSF53756">
    <property type="entry name" value="UDP-Glycosyltransferase/glycogen phosphorylase"/>
    <property type="match status" value="1"/>
</dbReference>